<accession>A0A377JXG9</accession>
<dbReference type="InterPro" id="IPR001173">
    <property type="entry name" value="Glyco_trans_2-like"/>
</dbReference>
<dbReference type="Proteomes" id="UP000255335">
    <property type="component" value="Unassembled WGS sequence"/>
</dbReference>
<dbReference type="GO" id="GO:0099621">
    <property type="term" value="F:undecaprenyl-phosphate 4-deoxy-4-formamido-L-arabinose transferase activity"/>
    <property type="evidence" value="ECO:0007669"/>
    <property type="project" value="UniProtKB-EC"/>
</dbReference>
<dbReference type="EMBL" id="UGHZ01000003">
    <property type="protein sequence ID" value="STP13412.1"/>
    <property type="molecule type" value="Genomic_DNA"/>
</dbReference>
<keyword evidence="3" id="KW-0328">Glycosyltransferase</keyword>
<dbReference type="PANTHER" id="PTHR48090">
    <property type="entry name" value="UNDECAPRENYL-PHOSPHATE 4-DEOXY-4-FORMAMIDO-L-ARABINOSE TRANSFERASE-RELATED"/>
    <property type="match status" value="1"/>
</dbReference>
<dbReference type="InterPro" id="IPR050256">
    <property type="entry name" value="Glycosyltransferase_2"/>
</dbReference>
<dbReference type="SUPFAM" id="SSF53448">
    <property type="entry name" value="Nucleotide-diphospho-sugar transferases"/>
    <property type="match status" value="1"/>
</dbReference>
<dbReference type="EC" id="2.4.2.53" evidence="3"/>
<dbReference type="Gene3D" id="3.90.550.10">
    <property type="entry name" value="Spore Coat Polysaccharide Biosynthesis Protein SpsA, Chain A"/>
    <property type="match status" value="1"/>
</dbReference>
<dbReference type="AlphaFoldDB" id="A0A377JXG9"/>
<organism evidence="3 4">
    <name type="scientific">Helicobacter cinaedi</name>
    <dbReference type="NCBI Taxonomy" id="213"/>
    <lineage>
        <taxon>Bacteria</taxon>
        <taxon>Pseudomonadati</taxon>
        <taxon>Campylobacterota</taxon>
        <taxon>Epsilonproteobacteria</taxon>
        <taxon>Campylobacterales</taxon>
        <taxon>Helicobacteraceae</taxon>
        <taxon>Helicobacter</taxon>
    </lineage>
</organism>
<evidence type="ECO:0000313" key="4">
    <source>
        <dbReference type="Proteomes" id="UP000255335"/>
    </source>
</evidence>
<proteinExistence type="predicted"/>
<feature type="region of interest" description="Disordered" evidence="1">
    <location>
        <begin position="1"/>
        <end position="28"/>
    </location>
</feature>
<feature type="compositionally biased region" description="Low complexity" evidence="1">
    <location>
        <begin position="19"/>
        <end position="28"/>
    </location>
</feature>
<evidence type="ECO:0000313" key="3">
    <source>
        <dbReference type="EMBL" id="STP13412.1"/>
    </source>
</evidence>
<protein>
    <submittedName>
        <fullName evidence="3">Glycosyltransferase</fullName>
        <ecNumber evidence="3">2.4.1.-</ecNumber>
        <ecNumber evidence="3">2.4.2.53</ecNumber>
    </submittedName>
</protein>
<feature type="domain" description="Glycosyltransferase 2-like" evidence="2">
    <location>
        <begin position="39"/>
        <end position="207"/>
    </location>
</feature>
<dbReference type="RefSeq" id="WP_115026607.1">
    <property type="nucleotide sequence ID" value="NZ_UGHZ01000003.1"/>
</dbReference>
<dbReference type="CDD" id="cd04179">
    <property type="entry name" value="DPM_DPG-synthase_like"/>
    <property type="match status" value="1"/>
</dbReference>
<dbReference type="PANTHER" id="PTHR48090:SF7">
    <property type="entry name" value="RFBJ PROTEIN"/>
    <property type="match status" value="1"/>
</dbReference>
<name>A0A377JXG9_9HELI</name>
<feature type="compositionally biased region" description="Polar residues" evidence="1">
    <location>
        <begin position="1"/>
        <end position="10"/>
    </location>
</feature>
<sequence>MDSQLLSKQLNGGGAEQESSNSTSSTSYIHTSPTFHTLSIIIPCFNEKSTILDILQVVQDVQIPYHKEIIIVDDCSSDGTREILSTLQSNQENCSIKVLYHEKNQGKGAALRSGIAEASGDIVLIQDADLEYDPNEYPKLLAPFEKGVADVVFGSRFVSGESHRVLYFWHRMANGLLTLLSNMMTNLNLTDMETCYKVFKREIIQRITIEENRFGFEPEITAKIAKIKGIRIYEVGISYYGRTYEEGKKIGIKDGFRALWAIVKYRFKG</sequence>
<evidence type="ECO:0000256" key="1">
    <source>
        <dbReference type="SAM" id="MobiDB-lite"/>
    </source>
</evidence>
<reference evidence="3 4" key="1">
    <citation type="submission" date="2018-06" db="EMBL/GenBank/DDBJ databases">
        <authorList>
            <consortium name="Pathogen Informatics"/>
            <person name="Doyle S."/>
        </authorList>
    </citation>
    <scope>NUCLEOTIDE SEQUENCE [LARGE SCALE GENOMIC DNA]</scope>
    <source>
        <strain evidence="3 4">NCTC12221</strain>
    </source>
</reference>
<dbReference type="InterPro" id="IPR029044">
    <property type="entry name" value="Nucleotide-diphossugar_trans"/>
</dbReference>
<evidence type="ECO:0000259" key="2">
    <source>
        <dbReference type="Pfam" id="PF00535"/>
    </source>
</evidence>
<gene>
    <name evidence="3" type="primary">arnC</name>
    <name evidence="3" type="ORF">NCTC12221_01487</name>
</gene>
<keyword evidence="3" id="KW-0808">Transferase</keyword>
<dbReference type="Pfam" id="PF00535">
    <property type="entry name" value="Glycos_transf_2"/>
    <property type="match status" value="1"/>
</dbReference>
<dbReference type="EC" id="2.4.1.-" evidence="3"/>